<feature type="signal peptide" evidence="1">
    <location>
        <begin position="1"/>
        <end position="20"/>
    </location>
</feature>
<evidence type="ECO:0000256" key="1">
    <source>
        <dbReference type="SAM" id="SignalP"/>
    </source>
</evidence>
<feature type="chain" id="PRO_5046004297" evidence="1">
    <location>
        <begin position="21"/>
        <end position="195"/>
    </location>
</feature>
<proteinExistence type="predicted"/>
<evidence type="ECO:0000313" key="2">
    <source>
        <dbReference type="EMBL" id="MEX8194371.1"/>
    </source>
</evidence>
<dbReference type="RefSeq" id="WP_369339555.1">
    <property type="nucleotide sequence ID" value="NZ_JBFYGN010000020.1"/>
</dbReference>
<accession>A0ABV3ZXN4</accession>
<dbReference type="PROSITE" id="PS51257">
    <property type="entry name" value="PROKAR_LIPOPROTEIN"/>
    <property type="match status" value="1"/>
</dbReference>
<keyword evidence="3" id="KW-1185">Reference proteome</keyword>
<dbReference type="EMBL" id="JBFYGN010000020">
    <property type="protein sequence ID" value="MEX8194371.1"/>
    <property type="molecule type" value="Genomic_DNA"/>
</dbReference>
<name>A0ABV3ZXN4_9BURK</name>
<dbReference type="Proteomes" id="UP001561046">
    <property type="component" value="Unassembled WGS sequence"/>
</dbReference>
<reference evidence="2 3" key="1">
    <citation type="journal article" date="2013" name="Int. J. Syst. Evol. Microbiol.">
        <title>Comamonas guangdongensis sp. nov., isolated from subterranean forest sediment, and emended description of the genus Comamonas.</title>
        <authorList>
            <person name="Zhang J."/>
            <person name="Wang Y."/>
            <person name="Zhou S."/>
            <person name="Wu C."/>
            <person name="He J."/>
            <person name="Li F."/>
        </authorList>
    </citation>
    <scope>NUCLEOTIDE SEQUENCE [LARGE SCALE GENOMIC DNA]</scope>
    <source>
        <strain evidence="2 3">CCTCC AB2011133</strain>
    </source>
</reference>
<sequence length="195" mass="21276">MRPNLLLACTLAAATMLLTGCLVPERFTAKVQVQPDAAYSYRFVGTAVNAIAIMKLRKQGVLSEKDHQGLAAEAEQLRRDPDVRKAVYKGNARYLLEMEGKREPGQSLKLLDMLTVQTDADGVMTIAAKLLTDKELNELEQLGIAVNGTLLVSLPQNAEVIAQNASTTPTPGQPAYRWKIGPPGALPEIKLRIKR</sequence>
<gene>
    <name evidence="2" type="ORF">AB6724_16180</name>
</gene>
<keyword evidence="1" id="KW-0732">Signal</keyword>
<comment type="caution">
    <text evidence="2">The sequence shown here is derived from an EMBL/GenBank/DDBJ whole genome shotgun (WGS) entry which is preliminary data.</text>
</comment>
<evidence type="ECO:0000313" key="3">
    <source>
        <dbReference type="Proteomes" id="UP001561046"/>
    </source>
</evidence>
<protein>
    <submittedName>
        <fullName evidence="2">Uncharacterized protein</fullName>
    </submittedName>
</protein>
<organism evidence="2 3">
    <name type="scientific">Comamonas guangdongensis</name>
    <dbReference type="NCBI Taxonomy" id="510515"/>
    <lineage>
        <taxon>Bacteria</taxon>
        <taxon>Pseudomonadati</taxon>
        <taxon>Pseudomonadota</taxon>
        <taxon>Betaproteobacteria</taxon>
        <taxon>Burkholderiales</taxon>
        <taxon>Comamonadaceae</taxon>
        <taxon>Comamonas</taxon>
    </lineage>
</organism>